<evidence type="ECO:0000313" key="1">
    <source>
        <dbReference type="EMBL" id="ASV85285.1"/>
    </source>
</evidence>
<gene>
    <name evidence="1" type="ORF">CES85_0457</name>
</gene>
<protein>
    <submittedName>
        <fullName evidence="1">Uncharacterized protein</fullName>
    </submittedName>
</protein>
<dbReference type="EMBL" id="CP022604">
    <property type="protein sequence ID" value="ASV85285.1"/>
    <property type="molecule type" value="Genomic_DNA"/>
</dbReference>
<dbReference type="KEGG" id="och:CES85_0457"/>
<dbReference type="AlphaFoldDB" id="A0A248UEY7"/>
<name>A0A248UEY7_9HYPH</name>
<proteinExistence type="predicted"/>
<reference evidence="1 2" key="1">
    <citation type="submission" date="2017-07" db="EMBL/GenBank/DDBJ databases">
        <title>Phylogenetic study on the rhizospheric bacterium Ochrobactrum sp. A44.</title>
        <authorList>
            <person name="Krzyzanowska D.M."/>
            <person name="Ossowicki A."/>
            <person name="Rajewska M."/>
            <person name="Maciag T."/>
            <person name="Kaczynski Z."/>
            <person name="Czerwicka M."/>
            <person name="Jafra S."/>
        </authorList>
    </citation>
    <scope>NUCLEOTIDE SEQUENCE [LARGE SCALE GENOMIC DNA]</scope>
    <source>
        <strain evidence="1 2">A44</strain>
    </source>
</reference>
<evidence type="ECO:0000313" key="2">
    <source>
        <dbReference type="Proteomes" id="UP000215256"/>
    </source>
</evidence>
<organism evidence="1 2">
    <name type="scientific">Ochrobactrum quorumnocens</name>
    <dbReference type="NCBI Taxonomy" id="271865"/>
    <lineage>
        <taxon>Bacteria</taxon>
        <taxon>Pseudomonadati</taxon>
        <taxon>Pseudomonadota</taxon>
        <taxon>Alphaproteobacteria</taxon>
        <taxon>Hyphomicrobiales</taxon>
        <taxon>Brucellaceae</taxon>
        <taxon>Brucella/Ochrobactrum group</taxon>
        <taxon>Ochrobactrum</taxon>
    </lineage>
</organism>
<dbReference type="Proteomes" id="UP000215256">
    <property type="component" value="Chromosome 1"/>
</dbReference>
<accession>A0A248UEY7</accession>
<sequence length="37" mass="3935">MVVWKDEGPFQISKTADAGATNLADLQQATRMVTPSG</sequence>